<feature type="transmembrane region" description="Helical" evidence="1">
    <location>
        <begin position="222"/>
        <end position="241"/>
    </location>
</feature>
<evidence type="ECO:0000259" key="2">
    <source>
        <dbReference type="Pfam" id="PF01757"/>
    </source>
</evidence>
<keyword evidence="1" id="KW-1133">Transmembrane helix</keyword>
<name>A0ABT2D746_9BURK</name>
<keyword evidence="3" id="KW-0012">Acyltransferase</keyword>
<keyword evidence="1" id="KW-0812">Transmembrane</keyword>
<feature type="transmembrane region" description="Helical" evidence="1">
    <location>
        <begin position="12"/>
        <end position="36"/>
    </location>
</feature>
<sequence>MHTTDTAAPTRLFFLDWLRIIAFFILILFHVGMYYVSWDWHVKSPAASHGPEPFMLLSSPWRLDLLFLVSGVASSFMLARSKVTSFLRQRSTRLLVPLLFGMLVVVPPQAYLEVVEKVSYGGSYLDFMHLYLTGYGGFCRGSDCLIMPTWNHLWFVAYLWLYTLGLAALVSILGERFDALAGRVARSLSGWKIIVLPALVLAILRVLLAGRFPQNHAVIGDWYSHATYFSLFVLGALLARAPQVWPRLGDVRWVSLGISAACWVAAVIFWAVPDDAVPAGQVEALRVLMRTVYALFAWCAIAAACGFAQRHLQRDGVARRYLTEAVFPVYIAHQTLIVVMAHALKPLRLAPGLEAMLLVVATLTASFGIFEAVRRSALLRPLFGLASLRPQADGASTRLAAARAA</sequence>
<feature type="transmembrane region" description="Helical" evidence="1">
    <location>
        <begin position="193"/>
        <end position="210"/>
    </location>
</feature>
<dbReference type="PANTHER" id="PTHR36927:SF3">
    <property type="entry name" value="GLUCANS BIOSYNTHESIS PROTEIN C"/>
    <property type="match status" value="1"/>
</dbReference>
<comment type="caution">
    <text evidence="3">The sequence shown here is derived from an EMBL/GenBank/DDBJ whole genome shotgun (WGS) entry which is preliminary data.</text>
</comment>
<accession>A0ABT2D746</accession>
<dbReference type="EMBL" id="JANUHB010000001">
    <property type="protein sequence ID" value="MCS0806948.1"/>
    <property type="molecule type" value="Genomic_DNA"/>
</dbReference>
<dbReference type="Proteomes" id="UP001206126">
    <property type="component" value="Unassembled WGS sequence"/>
</dbReference>
<proteinExistence type="predicted"/>
<feature type="transmembrane region" description="Helical" evidence="1">
    <location>
        <begin position="355"/>
        <end position="373"/>
    </location>
</feature>
<dbReference type="PANTHER" id="PTHR36927">
    <property type="entry name" value="BLR4337 PROTEIN"/>
    <property type="match status" value="1"/>
</dbReference>
<protein>
    <submittedName>
        <fullName evidence="3">Acyltransferase family protein</fullName>
    </submittedName>
</protein>
<keyword evidence="4" id="KW-1185">Reference proteome</keyword>
<dbReference type="InterPro" id="IPR002656">
    <property type="entry name" value="Acyl_transf_3_dom"/>
</dbReference>
<evidence type="ECO:0000256" key="1">
    <source>
        <dbReference type="SAM" id="Phobius"/>
    </source>
</evidence>
<dbReference type="Pfam" id="PF01757">
    <property type="entry name" value="Acyl_transf_3"/>
    <property type="match status" value="1"/>
</dbReference>
<keyword evidence="3" id="KW-0808">Transferase</keyword>
<organism evidence="3 4">
    <name type="scientific">Massilia agilis</name>
    <dbReference type="NCBI Taxonomy" id="1811226"/>
    <lineage>
        <taxon>Bacteria</taxon>
        <taxon>Pseudomonadati</taxon>
        <taxon>Pseudomonadota</taxon>
        <taxon>Betaproteobacteria</taxon>
        <taxon>Burkholderiales</taxon>
        <taxon>Oxalobacteraceae</taxon>
        <taxon>Telluria group</taxon>
        <taxon>Massilia</taxon>
    </lineage>
</organism>
<feature type="transmembrane region" description="Helical" evidence="1">
    <location>
        <begin position="253"/>
        <end position="272"/>
    </location>
</feature>
<dbReference type="RefSeq" id="WP_258820715.1">
    <property type="nucleotide sequence ID" value="NZ_JANUHB010000001.1"/>
</dbReference>
<feature type="transmembrane region" description="Helical" evidence="1">
    <location>
        <begin position="153"/>
        <end position="173"/>
    </location>
</feature>
<feature type="transmembrane region" description="Helical" evidence="1">
    <location>
        <begin position="321"/>
        <end position="343"/>
    </location>
</feature>
<evidence type="ECO:0000313" key="4">
    <source>
        <dbReference type="Proteomes" id="UP001206126"/>
    </source>
</evidence>
<feature type="transmembrane region" description="Helical" evidence="1">
    <location>
        <begin position="292"/>
        <end position="309"/>
    </location>
</feature>
<feature type="transmembrane region" description="Helical" evidence="1">
    <location>
        <begin position="91"/>
        <end position="111"/>
    </location>
</feature>
<reference evidence="3 4" key="1">
    <citation type="submission" date="2022-08" db="EMBL/GenBank/DDBJ databases">
        <title>Reclassification of Massilia species as members of the genera Telluria, Duganella, Pseudoduganella, Mokoshia gen. nov. and Zemynaea gen. nov. using orthogonal and non-orthogonal genome-based approaches.</title>
        <authorList>
            <person name="Bowman J.P."/>
        </authorList>
    </citation>
    <scope>NUCLEOTIDE SEQUENCE [LARGE SCALE GENOMIC DNA]</scope>
    <source>
        <strain evidence="3 4">JCM 31605</strain>
    </source>
</reference>
<keyword evidence="1" id="KW-0472">Membrane</keyword>
<evidence type="ECO:0000313" key="3">
    <source>
        <dbReference type="EMBL" id="MCS0806948.1"/>
    </source>
</evidence>
<gene>
    <name evidence="3" type="ORF">NX774_03325</name>
</gene>
<feature type="domain" description="Acyltransferase 3" evidence="2">
    <location>
        <begin position="14"/>
        <end position="369"/>
    </location>
</feature>
<dbReference type="GO" id="GO:0016746">
    <property type="term" value="F:acyltransferase activity"/>
    <property type="evidence" value="ECO:0007669"/>
    <property type="project" value="UniProtKB-KW"/>
</dbReference>
<dbReference type="InterPro" id="IPR050623">
    <property type="entry name" value="Glucan_succinyl_AcylTrfase"/>
</dbReference>
<feature type="transmembrane region" description="Helical" evidence="1">
    <location>
        <begin position="61"/>
        <end position="79"/>
    </location>
</feature>